<gene>
    <name evidence="1" type="ORF">O6H91_17G048100</name>
</gene>
<reference evidence="2" key="1">
    <citation type="journal article" date="2024" name="Proc. Natl. Acad. Sci. U.S.A.">
        <title>Extraordinary preservation of gene collinearity over three hundred million years revealed in homosporous lycophytes.</title>
        <authorList>
            <person name="Li C."/>
            <person name="Wickell D."/>
            <person name="Kuo L.Y."/>
            <person name="Chen X."/>
            <person name="Nie B."/>
            <person name="Liao X."/>
            <person name="Peng D."/>
            <person name="Ji J."/>
            <person name="Jenkins J."/>
            <person name="Williams M."/>
            <person name="Shu S."/>
            <person name="Plott C."/>
            <person name="Barry K."/>
            <person name="Rajasekar S."/>
            <person name="Grimwood J."/>
            <person name="Han X."/>
            <person name="Sun S."/>
            <person name="Hou Z."/>
            <person name="He W."/>
            <person name="Dai G."/>
            <person name="Sun C."/>
            <person name="Schmutz J."/>
            <person name="Leebens-Mack J.H."/>
            <person name="Li F.W."/>
            <person name="Wang L."/>
        </authorList>
    </citation>
    <scope>NUCLEOTIDE SEQUENCE [LARGE SCALE GENOMIC DNA]</scope>
    <source>
        <strain evidence="2">cv. PW_Plant_1</strain>
    </source>
</reference>
<accession>A0ACC2B6H9</accession>
<sequence length="269" mass="30054">MKISNQLTGIINFITLVLSLPIIGVGIWLATKHNTDCVRFLQWPVIIIGVFILVVSIAGFVGSCFRVAWLLWLYLLVMFLLIVLLLAFTVFAFIVTNKGAGHALAGKGYKEYRLGDYSTWLQRRVENSNNWDKIQSCLSDAKFCSHLSKYSTISSFDAADLSPVQSGCCKPPTACGYTFQNATMWVSAVSPYADPDCNTWSNDQHQLCFSCNSCRAGVLYNIKHDWRKVAAVNIVALILLIVIYSVGCAAFRNARREGYYSDNYGKGYF</sequence>
<keyword evidence="2" id="KW-1185">Reference proteome</keyword>
<dbReference type="EMBL" id="CM055108">
    <property type="protein sequence ID" value="KAJ7525389.1"/>
    <property type="molecule type" value="Genomic_DNA"/>
</dbReference>
<protein>
    <submittedName>
        <fullName evidence="1">Uncharacterized protein</fullName>
    </submittedName>
</protein>
<evidence type="ECO:0000313" key="1">
    <source>
        <dbReference type="EMBL" id="KAJ7525389.1"/>
    </source>
</evidence>
<comment type="caution">
    <text evidence="1">The sequence shown here is derived from an EMBL/GenBank/DDBJ whole genome shotgun (WGS) entry which is preliminary data.</text>
</comment>
<name>A0ACC2B6H9_DIPCM</name>
<organism evidence="1 2">
    <name type="scientific">Diphasiastrum complanatum</name>
    <name type="common">Issler's clubmoss</name>
    <name type="synonym">Lycopodium complanatum</name>
    <dbReference type="NCBI Taxonomy" id="34168"/>
    <lineage>
        <taxon>Eukaryota</taxon>
        <taxon>Viridiplantae</taxon>
        <taxon>Streptophyta</taxon>
        <taxon>Embryophyta</taxon>
        <taxon>Tracheophyta</taxon>
        <taxon>Lycopodiopsida</taxon>
        <taxon>Lycopodiales</taxon>
        <taxon>Lycopodiaceae</taxon>
        <taxon>Lycopodioideae</taxon>
        <taxon>Diphasiastrum</taxon>
    </lineage>
</organism>
<dbReference type="Proteomes" id="UP001162992">
    <property type="component" value="Chromosome 17"/>
</dbReference>
<proteinExistence type="predicted"/>
<evidence type="ECO:0000313" key="2">
    <source>
        <dbReference type="Proteomes" id="UP001162992"/>
    </source>
</evidence>